<sequence length="376" mass="42523">MNNAFSMIYARQGDPQLRDLIELRSAAALPIAGRYRVIDLLLSNLTNSGVRSVGIITQRNYNSLMDHLGSGKEWGMSKKVGGMHILPPYDLYTGSDLYRGFADALLSKRDFVEHQRQPYCLLIGTEFLYRQDYNELMERHIESGADVTVLYTRDKRMLEGDIDTVTFFEMDGDRVVDVTEEPTGSENCVANMRVTFMKKELLKRLVEDCCAEGEYEFDEGVLKAAARDLKVVGVEHKGYVGRVTSVKSYFDVNQDMLDKNVRRDLFNPEFPVYTKTMDAPPTKFSRGCEVEHSLFGNGCSVYGRVKNSIVFRGVQIEQTADVENCIIMAGSRIKSGAKLRNMIIDKGAVIERDVRCISAPYAPKIIRKRAIVEKDL</sequence>
<organism evidence="6 8">
    <name type="scientific">Xiamenia xianingshaonis</name>
    <dbReference type="NCBI Taxonomy" id="2682776"/>
    <lineage>
        <taxon>Bacteria</taxon>
        <taxon>Bacillati</taxon>
        <taxon>Actinomycetota</taxon>
        <taxon>Coriobacteriia</taxon>
        <taxon>Eggerthellales</taxon>
        <taxon>Eggerthellaceae</taxon>
        <taxon>Xiamenia</taxon>
    </lineage>
</organism>
<evidence type="ECO:0000313" key="8">
    <source>
        <dbReference type="Proteomes" id="UP000671910"/>
    </source>
</evidence>
<dbReference type="PANTHER" id="PTHR43523">
    <property type="entry name" value="GLUCOSE-1-PHOSPHATE ADENYLYLTRANSFERASE-RELATED"/>
    <property type="match status" value="1"/>
</dbReference>
<dbReference type="Gene3D" id="2.160.10.10">
    <property type="entry name" value="Hexapeptide repeat proteins"/>
    <property type="match status" value="1"/>
</dbReference>
<evidence type="ECO:0000313" key="5">
    <source>
        <dbReference type="EMBL" id="NHM14240.1"/>
    </source>
</evidence>
<keyword evidence="6" id="KW-0548">Nucleotidyltransferase</keyword>
<dbReference type="CDD" id="cd02508">
    <property type="entry name" value="ADP_Glucose_PP"/>
    <property type="match status" value="1"/>
</dbReference>
<dbReference type="NCBIfam" id="TIGR02092">
    <property type="entry name" value="glgD"/>
    <property type="match status" value="1"/>
</dbReference>
<evidence type="ECO:0000313" key="6">
    <source>
        <dbReference type="EMBL" id="QTU84149.1"/>
    </source>
</evidence>
<dbReference type="PANTHER" id="PTHR43523:SF6">
    <property type="entry name" value="GLYCOGEN BIOSYNTHESIS PROTEIN GLGD"/>
    <property type="match status" value="1"/>
</dbReference>
<dbReference type="SUPFAM" id="SSF51161">
    <property type="entry name" value="Trimeric LpxA-like enzymes"/>
    <property type="match status" value="1"/>
</dbReference>
<reference evidence="5 7" key="1">
    <citation type="submission" date="2019-11" db="EMBL/GenBank/DDBJ databases">
        <title>Eggerthellaceae novel genus isolated from the rectal contents of marmort.</title>
        <authorList>
            <person name="Zhang G."/>
        </authorList>
    </citation>
    <scope>NUCLEOTIDE SEQUENCE [LARGE SCALE GENOMIC DNA]</scope>
    <source>
        <strain evidence="5">Zg-886</strain>
        <strain evidence="7">zg-886</strain>
    </source>
</reference>
<dbReference type="InterPro" id="IPR011832">
    <property type="entry name" value="GlgDAde_trans"/>
</dbReference>
<dbReference type="Pfam" id="PF00483">
    <property type="entry name" value="NTP_transferase"/>
    <property type="match status" value="1"/>
</dbReference>
<dbReference type="KEGG" id="ebz:J7S26_07290"/>
<dbReference type="InterPro" id="IPR029044">
    <property type="entry name" value="Nucleotide-diphossugar_trans"/>
</dbReference>
<feature type="domain" description="Glucose-1-phosphate adenylyltransferase/Bifunctional protein GlmU-like C-terminal hexapeptide" evidence="4">
    <location>
        <begin position="286"/>
        <end position="354"/>
    </location>
</feature>
<keyword evidence="2" id="KW-0320">Glycogen biosynthesis</keyword>
<dbReference type="InterPro" id="IPR011831">
    <property type="entry name" value="ADP-Glc_PPase"/>
</dbReference>
<dbReference type="Pfam" id="PF24894">
    <property type="entry name" value="Hexapep_GlmU"/>
    <property type="match status" value="1"/>
</dbReference>
<evidence type="ECO:0000313" key="7">
    <source>
        <dbReference type="Proteomes" id="UP000636394"/>
    </source>
</evidence>
<proteinExistence type="inferred from homology"/>
<keyword evidence="6" id="KW-0808">Transferase</keyword>
<dbReference type="GO" id="GO:0005978">
    <property type="term" value="P:glycogen biosynthetic process"/>
    <property type="evidence" value="ECO:0007669"/>
    <property type="project" value="UniProtKB-KW"/>
</dbReference>
<comment type="similarity">
    <text evidence="1">Belongs to the bacterial/plant glucose-1-phosphate adenylyltransferase family.</text>
</comment>
<reference evidence="6" key="2">
    <citation type="submission" date="2021-04" db="EMBL/GenBank/DDBJ databases">
        <title>Novel species in family Eggerthellaceae.</title>
        <authorList>
            <person name="Zhang G."/>
        </authorList>
    </citation>
    <scope>NUCLEOTIDE SEQUENCE</scope>
    <source>
        <strain evidence="6">Zg-886</strain>
    </source>
</reference>
<accession>A0A9E6MPP1</accession>
<evidence type="ECO:0000259" key="4">
    <source>
        <dbReference type="Pfam" id="PF24894"/>
    </source>
</evidence>
<dbReference type="Proteomes" id="UP000671910">
    <property type="component" value="Chromosome"/>
</dbReference>
<protein>
    <submittedName>
        <fullName evidence="6">Glucose-1-phosphate adenylyltransferase subunit GlgD</fullName>
        <ecNumber evidence="6">2.7.7.27</ecNumber>
    </submittedName>
</protein>
<evidence type="ECO:0000256" key="1">
    <source>
        <dbReference type="ARBA" id="ARBA00010443"/>
    </source>
</evidence>
<evidence type="ECO:0000259" key="3">
    <source>
        <dbReference type="Pfam" id="PF00483"/>
    </source>
</evidence>
<dbReference type="EMBL" id="CP072829">
    <property type="protein sequence ID" value="QTU84149.1"/>
    <property type="molecule type" value="Genomic_DNA"/>
</dbReference>
<dbReference type="InterPro" id="IPR005835">
    <property type="entry name" value="NTP_transferase_dom"/>
</dbReference>
<dbReference type="Gene3D" id="3.90.550.10">
    <property type="entry name" value="Spore Coat Polysaccharide Biosynthesis Protein SpsA, Chain A"/>
    <property type="match status" value="1"/>
</dbReference>
<feature type="domain" description="Nucleotidyl transferase" evidence="3">
    <location>
        <begin position="17"/>
        <end position="231"/>
    </location>
</feature>
<dbReference type="SUPFAM" id="SSF53448">
    <property type="entry name" value="Nucleotide-diphospho-sugar transferases"/>
    <property type="match status" value="1"/>
</dbReference>
<evidence type="ECO:0000256" key="2">
    <source>
        <dbReference type="ARBA" id="ARBA00023056"/>
    </source>
</evidence>
<gene>
    <name evidence="6" type="primary">glgD</name>
    <name evidence="5" type="ORF">GMI68_05580</name>
    <name evidence="6" type="ORF">J7S26_07290</name>
</gene>
<dbReference type="EMBL" id="WPCR01000006">
    <property type="protein sequence ID" value="NHM14240.1"/>
    <property type="molecule type" value="Genomic_DNA"/>
</dbReference>
<keyword evidence="7" id="KW-1185">Reference proteome</keyword>
<dbReference type="AlphaFoldDB" id="A0A9E6MPP1"/>
<name>A0A9E6MPP1_9ACTN</name>
<dbReference type="CDD" id="cd04651">
    <property type="entry name" value="LbH_G1P_AT_C"/>
    <property type="match status" value="1"/>
</dbReference>
<dbReference type="RefSeq" id="WP_165058049.1">
    <property type="nucleotide sequence ID" value="NZ_CP072829.1"/>
</dbReference>
<dbReference type="InterPro" id="IPR056818">
    <property type="entry name" value="GlmU/GlgC-like_hexapep"/>
</dbReference>
<dbReference type="EC" id="2.7.7.27" evidence="6"/>
<dbReference type="GO" id="GO:0008878">
    <property type="term" value="F:glucose-1-phosphate adenylyltransferase activity"/>
    <property type="evidence" value="ECO:0007669"/>
    <property type="project" value="UniProtKB-EC"/>
</dbReference>
<dbReference type="InterPro" id="IPR011004">
    <property type="entry name" value="Trimer_LpxA-like_sf"/>
</dbReference>
<dbReference type="Proteomes" id="UP000636394">
    <property type="component" value="Unassembled WGS sequence"/>
</dbReference>